<feature type="transmembrane region" description="Helical" evidence="9">
    <location>
        <begin position="9"/>
        <end position="30"/>
    </location>
</feature>
<dbReference type="PANTHER" id="PTHR42770">
    <property type="entry name" value="AMINO ACID TRANSPORTER-RELATED"/>
    <property type="match status" value="1"/>
</dbReference>
<feature type="transmembrane region" description="Helical" evidence="9">
    <location>
        <begin position="206"/>
        <end position="224"/>
    </location>
</feature>
<feature type="transmembrane region" description="Helical" evidence="9">
    <location>
        <begin position="334"/>
        <end position="354"/>
    </location>
</feature>
<dbReference type="OrthoDB" id="9762947at2"/>
<feature type="transmembrane region" description="Helical" evidence="9">
    <location>
        <begin position="92"/>
        <end position="117"/>
    </location>
</feature>
<evidence type="ECO:0000256" key="6">
    <source>
        <dbReference type="ARBA" id="ARBA00022970"/>
    </source>
</evidence>
<sequence>MESSENKIGLFPLVGIIIGAIVGAGIFNLMKEMASTASVGVTIIGWIIAGTGMGSLALCMESLNSKRPDLNAGIFSYAQEGFGDYIGFNSIWGYWVSVIIGNVAFGTLLFSALGYFFPVFGNGQNIASIIGASIMLWVLHFMIIRGLDKAALLNAVVMVAKLVPISIFIICIIAGFNKQIFFHDFWGTLASNGQASGSIMTQLKGTVLATVWVFIGVEGAVVFSGRAKKRSDVGKATILGFGAVALIYAAVTVLSFGVMTQDQLRHLPNPAMAYVLEHVIGKPGAILVNLGVIIAIFGAWIANTLLAEEVAYQASLKQLFPKVFKKENKHDMPVNSTFITNLIVQVLLLSFLVTDQAYSLLSKLSSATILLPYTCVALYQLKVDFQTKESPLSKNVIVGVIATLYMFWLIYASGIMYIVLTILSLVPGTIMYAYVRKKYKHKVFNKYEIVIFVIFLIMFAYGVWQLPTIIKM</sequence>
<protein>
    <submittedName>
        <fullName evidence="10">Arginine/ornithine antiporter</fullName>
    </submittedName>
</protein>
<dbReference type="Pfam" id="PF13520">
    <property type="entry name" value="AA_permease_2"/>
    <property type="match status" value="1"/>
</dbReference>
<keyword evidence="11" id="KW-1185">Reference proteome</keyword>
<feature type="transmembrane region" description="Helical" evidence="9">
    <location>
        <begin position="279"/>
        <end position="302"/>
    </location>
</feature>
<comment type="subcellular location">
    <subcellularLocation>
        <location evidence="1">Cell membrane</location>
        <topology evidence="1">Multi-pass membrane protein</topology>
    </subcellularLocation>
</comment>
<evidence type="ECO:0000256" key="4">
    <source>
        <dbReference type="ARBA" id="ARBA00022475"/>
    </source>
</evidence>
<keyword evidence="8 9" id="KW-0472">Membrane</keyword>
<dbReference type="Gene3D" id="1.20.1740.10">
    <property type="entry name" value="Amino acid/polyamine transporter I"/>
    <property type="match status" value="1"/>
</dbReference>
<accession>A0A1Z5I9R5</accession>
<evidence type="ECO:0000313" key="10">
    <source>
        <dbReference type="EMBL" id="GAW98546.1"/>
    </source>
</evidence>
<keyword evidence="7 9" id="KW-1133">Transmembrane helix</keyword>
<feature type="transmembrane region" description="Helical" evidence="9">
    <location>
        <begin position="151"/>
        <end position="176"/>
    </location>
</feature>
<feature type="transmembrane region" description="Helical" evidence="9">
    <location>
        <begin position="36"/>
        <end position="58"/>
    </location>
</feature>
<feature type="transmembrane region" description="Helical" evidence="9">
    <location>
        <begin position="447"/>
        <end position="464"/>
    </location>
</feature>
<evidence type="ECO:0000256" key="8">
    <source>
        <dbReference type="ARBA" id="ARBA00023136"/>
    </source>
</evidence>
<name>A0A1Z5I9R5_9LACO</name>
<proteinExistence type="inferred from homology"/>
<comment type="caution">
    <text evidence="10">The sequence shown here is derived from an EMBL/GenBank/DDBJ whole genome shotgun (WGS) entry which is preliminary data.</text>
</comment>
<dbReference type="AlphaFoldDB" id="A0A1Z5I9R5"/>
<evidence type="ECO:0000256" key="3">
    <source>
        <dbReference type="ARBA" id="ARBA00022448"/>
    </source>
</evidence>
<evidence type="ECO:0000313" key="11">
    <source>
        <dbReference type="Proteomes" id="UP000198374"/>
    </source>
</evidence>
<evidence type="ECO:0000256" key="1">
    <source>
        <dbReference type="ARBA" id="ARBA00004651"/>
    </source>
</evidence>
<dbReference type="GO" id="GO:0022857">
    <property type="term" value="F:transmembrane transporter activity"/>
    <property type="evidence" value="ECO:0007669"/>
    <property type="project" value="InterPro"/>
</dbReference>
<dbReference type="GO" id="GO:0006865">
    <property type="term" value="P:amino acid transport"/>
    <property type="evidence" value="ECO:0007669"/>
    <property type="project" value="UniProtKB-KW"/>
</dbReference>
<dbReference type="NCBIfam" id="TIGR00905">
    <property type="entry name" value="2A0302"/>
    <property type="match status" value="1"/>
</dbReference>
<dbReference type="PIRSF" id="PIRSF006060">
    <property type="entry name" value="AA_transporter"/>
    <property type="match status" value="1"/>
</dbReference>
<dbReference type="GO" id="GO:0005886">
    <property type="term" value="C:plasma membrane"/>
    <property type="evidence" value="ECO:0007669"/>
    <property type="project" value="UniProtKB-SubCell"/>
</dbReference>
<keyword evidence="6" id="KW-0029">Amino-acid transport</keyword>
<feature type="transmembrane region" description="Helical" evidence="9">
    <location>
        <begin position="236"/>
        <end position="259"/>
    </location>
</feature>
<keyword evidence="3" id="KW-0813">Transport</keyword>
<dbReference type="InterPro" id="IPR050367">
    <property type="entry name" value="APC_superfamily"/>
</dbReference>
<reference evidence="10 11" key="1">
    <citation type="submission" date="2015-11" db="EMBL/GenBank/DDBJ databases">
        <title>Draft genome sequences of new species of the genus Lactobacillus isolated from orchardgrass silage.</title>
        <authorList>
            <person name="Tohno M."/>
            <person name="Tanizawa Y."/>
            <person name="Arita M."/>
        </authorList>
    </citation>
    <scope>NUCLEOTIDE SEQUENCE [LARGE SCALE GENOMIC DNA]</scope>
    <source>
        <strain evidence="10 11">IWT30</strain>
    </source>
</reference>
<evidence type="ECO:0000256" key="9">
    <source>
        <dbReference type="SAM" id="Phobius"/>
    </source>
</evidence>
<gene>
    <name evidence="10" type="primary">arcD_1</name>
    <name evidence="10" type="ORF">IWT30_00491</name>
</gene>
<organism evidence="10 11">
    <name type="scientific">Secundilactobacillus mixtipabuli</name>
    <dbReference type="NCBI Taxonomy" id="1435342"/>
    <lineage>
        <taxon>Bacteria</taxon>
        <taxon>Bacillati</taxon>
        <taxon>Bacillota</taxon>
        <taxon>Bacilli</taxon>
        <taxon>Lactobacillales</taxon>
        <taxon>Lactobacillaceae</taxon>
        <taxon>Secundilactobacillus</taxon>
    </lineage>
</organism>
<dbReference type="Proteomes" id="UP000198374">
    <property type="component" value="Unassembled WGS sequence"/>
</dbReference>
<evidence type="ECO:0000256" key="5">
    <source>
        <dbReference type="ARBA" id="ARBA00022692"/>
    </source>
</evidence>
<evidence type="ECO:0000256" key="2">
    <source>
        <dbReference type="ARBA" id="ARBA00008220"/>
    </source>
</evidence>
<evidence type="ECO:0000256" key="7">
    <source>
        <dbReference type="ARBA" id="ARBA00022989"/>
    </source>
</evidence>
<dbReference type="PANTHER" id="PTHR42770:SF4">
    <property type="entry name" value="ARGININE_ORNITHINE ANTIPORTER-RELATED"/>
    <property type="match status" value="1"/>
</dbReference>
<dbReference type="InterPro" id="IPR004754">
    <property type="entry name" value="Amino_acid_antiprt"/>
</dbReference>
<keyword evidence="5 9" id="KW-0812">Transmembrane</keyword>
<feature type="transmembrane region" description="Helical" evidence="9">
    <location>
        <begin position="123"/>
        <end position="144"/>
    </location>
</feature>
<dbReference type="InterPro" id="IPR002293">
    <property type="entry name" value="AA/rel_permease1"/>
</dbReference>
<keyword evidence="4" id="KW-1003">Cell membrane</keyword>
<dbReference type="EMBL" id="BCMF01000002">
    <property type="protein sequence ID" value="GAW98546.1"/>
    <property type="molecule type" value="Genomic_DNA"/>
</dbReference>
<comment type="similarity">
    <text evidence="2">Belongs to the amino acid-polyamine-organocation (APC) superfamily. Basic amino acid/polyamine antiporter (APA) (TC 2.A.3.2) family.</text>
</comment>